<dbReference type="AlphaFoldDB" id="A0A168PVD8"/>
<keyword evidence="3" id="KW-1185">Reference proteome</keyword>
<dbReference type="STRING" id="4829.A0A168PVD8"/>
<dbReference type="Pfam" id="PF10551">
    <property type="entry name" value="MULE"/>
    <property type="match status" value="1"/>
</dbReference>
<dbReference type="PANTHER" id="PTHR47718:SF3">
    <property type="entry name" value="PROTEIN FAR1-RELATED SEQUENCE 5-LIKE"/>
    <property type="match status" value="1"/>
</dbReference>
<organism evidence="2">
    <name type="scientific">Absidia glauca</name>
    <name type="common">Pin mould</name>
    <dbReference type="NCBI Taxonomy" id="4829"/>
    <lineage>
        <taxon>Eukaryota</taxon>
        <taxon>Fungi</taxon>
        <taxon>Fungi incertae sedis</taxon>
        <taxon>Mucoromycota</taxon>
        <taxon>Mucoromycotina</taxon>
        <taxon>Mucoromycetes</taxon>
        <taxon>Mucorales</taxon>
        <taxon>Cunninghamellaceae</taxon>
        <taxon>Absidia</taxon>
    </lineage>
</organism>
<dbReference type="PANTHER" id="PTHR47718">
    <property type="entry name" value="OS01G0519700 PROTEIN"/>
    <property type="match status" value="1"/>
</dbReference>
<proteinExistence type="predicted"/>
<gene>
    <name evidence="2" type="primary">ABSGL_08864.1 scaffold 10450</name>
</gene>
<dbReference type="EMBL" id="LT554031">
    <property type="protein sequence ID" value="SAM03047.1"/>
    <property type="molecule type" value="Genomic_DNA"/>
</dbReference>
<dbReference type="OMA" id="HINQNFI"/>
<dbReference type="InterPro" id="IPR018289">
    <property type="entry name" value="MULE_transposase_dom"/>
</dbReference>
<evidence type="ECO:0000259" key="1">
    <source>
        <dbReference type="Pfam" id="PF10551"/>
    </source>
</evidence>
<dbReference type="Proteomes" id="UP000078561">
    <property type="component" value="Unassembled WGS sequence"/>
</dbReference>
<dbReference type="InParanoid" id="A0A168PVD8"/>
<evidence type="ECO:0000313" key="2">
    <source>
        <dbReference type="EMBL" id="SAM03047.1"/>
    </source>
</evidence>
<protein>
    <recommendedName>
        <fullName evidence="1">MULE transposase domain-containing protein</fullName>
    </recommendedName>
</protein>
<evidence type="ECO:0000313" key="3">
    <source>
        <dbReference type="Proteomes" id="UP000078561"/>
    </source>
</evidence>
<name>A0A168PVD8_ABSGL</name>
<sequence length="437" mass="49749">MISQRLIGRQYSDTESMSADIRKFANKNGFAVQQSISYKQNSRYFYCNQRTEYKDKVDPETRTRQGNYTRTTKCTWKVYVRKCKQDWCVGKVILHDGSVIVNPHDENAVPSRNQEHSHDLITDPSVLASVFPQARSLDAKQTKTIASMLKSGCHASNIVDTMLEDQGKIIKPVDVYNINQRVVKASFLGKSKDDQLMHQIDEMRKDGFVIKTNVSDDSVLRMPMITHPDAINLTKRFSDVLVVDATYQTNNLDMSLFNLVGFSNLGGKSLKTFVAASVLMVNETAINYKWALTTFKETIWAGKDEEVSTKIMISDQDHALCKEIEAVFHQSRHILCTWHVMNNFVKLFKRSFKVENGKRDGDKEHSCHKLVNKLFYASDEQAFNETGMELEALFSFSQNHEKLQKHLNRRNGVDLGVALLGITELGRPNGPKAHTPL</sequence>
<dbReference type="OrthoDB" id="2422411at2759"/>
<accession>A0A168PVD8</accession>
<feature type="domain" description="MULE transposase" evidence="1">
    <location>
        <begin position="240"/>
        <end position="343"/>
    </location>
</feature>
<reference evidence="2" key="1">
    <citation type="submission" date="2016-04" db="EMBL/GenBank/DDBJ databases">
        <authorList>
            <person name="Evans L.H."/>
            <person name="Alamgir A."/>
            <person name="Owens N."/>
            <person name="Weber N.D."/>
            <person name="Virtaneva K."/>
            <person name="Barbian K."/>
            <person name="Babar A."/>
            <person name="Rosenke K."/>
        </authorList>
    </citation>
    <scope>NUCLEOTIDE SEQUENCE [LARGE SCALE GENOMIC DNA]</scope>
    <source>
        <strain evidence="2">CBS 101.48</strain>
    </source>
</reference>